<dbReference type="GO" id="GO:0005783">
    <property type="term" value="C:endoplasmic reticulum"/>
    <property type="evidence" value="ECO:0007669"/>
    <property type="project" value="TreeGrafter"/>
</dbReference>
<dbReference type="GO" id="GO:0051787">
    <property type="term" value="F:misfolded protein binding"/>
    <property type="evidence" value="ECO:0007669"/>
    <property type="project" value="TreeGrafter"/>
</dbReference>
<proteinExistence type="predicted"/>
<protein>
    <submittedName>
        <fullName evidence="1">Uncharacterized protein</fullName>
    </submittedName>
</protein>
<dbReference type="InterPro" id="IPR019734">
    <property type="entry name" value="TPR_rpt"/>
</dbReference>
<dbReference type="EMBL" id="BARS01013038">
    <property type="protein sequence ID" value="GAF92772.1"/>
    <property type="molecule type" value="Genomic_DNA"/>
</dbReference>
<name>X0TXA5_9ZZZZ</name>
<dbReference type="InterPro" id="IPR051727">
    <property type="entry name" value="DnaJ_C3_Co-chaperones"/>
</dbReference>
<dbReference type="Gene3D" id="1.25.40.10">
    <property type="entry name" value="Tetratricopeptide repeat domain"/>
    <property type="match status" value="1"/>
</dbReference>
<dbReference type="PANTHER" id="PTHR44140:SF2">
    <property type="entry name" value="LD25575P"/>
    <property type="match status" value="1"/>
</dbReference>
<accession>X0TXA5</accession>
<reference evidence="1" key="1">
    <citation type="journal article" date="2014" name="Front. Microbiol.">
        <title>High frequency of phylogenetically diverse reductive dehalogenase-homologous genes in deep subseafloor sedimentary metagenomes.</title>
        <authorList>
            <person name="Kawai M."/>
            <person name="Futagami T."/>
            <person name="Toyoda A."/>
            <person name="Takaki Y."/>
            <person name="Nishi S."/>
            <person name="Hori S."/>
            <person name="Arai W."/>
            <person name="Tsubouchi T."/>
            <person name="Morono Y."/>
            <person name="Uchiyama I."/>
            <person name="Ito T."/>
            <person name="Fujiyama A."/>
            <person name="Inagaki F."/>
            <person name="Takami H."/>
        </authorList>
    </citation>
    <scope>NUCLEOTIDE SEQUENCE</scope>
    <source>
        <strain evidence="1">Expedition CK06-06</strain>
    </source>
</reference>
<dbReference type="Pfam" id="PF13181">
    <property type="entry name" value="TPR_8"/>
    <property type="match status" value="1"/>
</dbReference>
<dbReference type="InterPro" id="IPR011990">
    <property type="entry name" value="TPR-like_helical_dom_sf"/>
</dbReference>
<organism evidence="1">
    <name type="scientific">marine sediment metagenome</name>
    <dbReference type="NCBI Taxonomy" id="412755"/>
    <lineage>
        <taxon>unclassified sequences</taxon>
        <taxon>metagenomes</taxon>
        <taxon>ecological metagenomes</taxon>
    </lineage>
</organism>
<dbReference type="PANTHER" id="PTHR44140">
    <property type="entry name" value="LD25575P"/>
    <property type="match status" value="1"/>
</dbReference>
<dbReference type="AlphaFoldDB" id="X0TXA5"/>
<dbReference type="SMART" id="SM00028">
    <property type="entry name" value="TPR"/>
    <property type="match status" value="3"/>
</dbReference>
<sequence>PDTPINVPRRATVALEVNNVIYVLGGMIRPMAVSVSIDSVETAVIEPGKKLGNWVEEGGPGEIHYKQWKNDISVDVKNHLLHGRAYLNNKKYKTALYDATEALKVKPDFAAAYNLRGDTYFRMGEFDKAIEALKGTLEIENDNLEALIGLGYISVDKGDHEKGVSYYKRAVQAHPDSQ</sequence>
<comment type="caution">
    <text evidence="1">The sequence shown here is derived from an EMBL/GenBank/DDBJ whole genome shotgun (WGS) entry which is preliminary data.</text>
</comment>
<dbReference type="PROSITE" id="PS50005">
    <property type="entry name" value="TPR"/>
    <property type="match status" value="3"/>
</dbReference>
<dbReference type="Pfam" id="PF13432">
    <property type="entry name" value="TPR_16"/>
    <property type="match status" value="1"/>
</dbReference>
<dbReference type="GO" id="GO:0051087">
    <property type="term" value="F:protein-folding chaperone binding"/>
    <property type="evidence" value="ECO:0007669"/>
    <property type="project" value="TreeGrafter"/>
</dbReference>
<feature type="non-terminal residue" evidence="1">
    <location>
        <position position="178"/>
    </location>
</feature>
<gene>
    <name evidence="1" type="ORF">S01H1_22886</name>
</gene>
<feature type="non-terminal residue" evidence="1">
    <location>
        <position position="1"/>
    </location>
</feature>
<dbReference type="SUPFAM" id="SSF48452">
    <property type="entry name" value="TPR-like"/>
    <property type="match status" value="1"/>
</dbReference>
<evidence type="ECO:0000313" key="1">
    <source>
        <dbReference type="EMBL" id="GAF92772.1"/>
    </source>
</evidence>
<dbReference type="GO" id="GO:0034975">
    <property type="term" value="P:protein folding in endoplasmic reticulum"/>
    <property type="evidence" value="ECO:0007669"/>
    <property type="project" value="TreeGrafter"/>
</dbReference>